<name>A0A8K0AJM2_ANDGO</name>
<feature type="compositionally biased region" description="Low complexity" evidence="1">
    <location>
        <begin position="218"/>
        <end position="235"/>
    </location>
</feature>
<reference evidence="2" key="1">
    <citation type="submission" date="2019-09" db="EMBL/GenBank/DDBJ databases">
        <title>The Mitochondrial Proteome of the Jakobid, Andalucia godoyi, a Protist With the Most Gene-Rich and Bacteria-Like Mitochondrial Genome.</title>
        <authorList>
            <person name="Gray M.W."/>
            <person name="Burger G."/>
            <person name="Derelle R."/>
            <person name="Klimes V."/>
            <person name="Leger M."/>
            <person name="Sarrasin M."/>
            <person name="Vlcek C."/>
            <person name="Roger A.J."/>
            <person name="Elias M."/>
            <person name="Lang B.F."/>
        </authorList>
    </citation>
    <scope>NUCLEOTIDE SEQUENCE</scope>
    <source>
        <strain evidence="2">And28</strain>
    </source>
</reference>
<keyword evidence="3" id="KW-1185">Reference proteome</keyword>
<accession>A0A8K0AJM2</accession>
<evidence type="ECO:0000313" key="2">
    <source>
        <dbReference type="EMBL" id="KAF0853054.1"/>
    </source>
</evidence>
<comment type="caution">
    <text evidence="2">The sequence shown here is derived from an EMBL/GenBank/DDBJ whole genome shotgun (WGS) entry which is preliminary data.</text>
</comment>
<feature type="compositionally biased region" description="Low complexity" evidence="1">
    <location>
        <begin position="81"/>
        <end position="117"/>
    </location>
</feature>
<feature type="region of interest" description="Disordered" evidence="1">
    <location>
        <begin position="218"/>
        <end position="248"/>
    </location>
</feature>
<gene>
    <name evidence="2" type="ORF">ANDGO_03782</name>
</gene>
<proteinExistence type="predicted"/>
<evidence type="ECO:0000313" key="3">
    <source>
        <dbReference type="Proteomes" id="UP000799049"/>
    </source>
</evidence>
<organism evidence="2 3">
    <name type="scientific">Andalucia godoyi</name>
    <name type="common">Flagellate</name>
    <dbReference type="NCBI Taxonomy" id="505711"/>
    <lineage>
        <taxon>Eukaryota</taxon>
        <taxon>Discoba</taxon>
        <taxon>Jakobida</taxon>
        <taxon>Andalucina</taxon>
        <taxon>Andaluciidae</taxon>
        <taxon>Andalucia</taxon>
    </lineage>
</organism>
<dbReference type="EMBL" id="VRVR01000004">
    <property type="protein sequence ID" value="KAF0853054.1"/>
    <property type="molecule type" value="Genomic_DNA"/>
</dbReference>
<dbReference type="AlphaFoldDB" id="A0A8K0AJM2"/>
<protein>
    <submittedName>
        <fullName evidence="2">Putative mitochondrial protein</fullName>
    </submittedName>
</protein>
<feature type="compositionally biased region" description="Basic residues" evidence="1">
    <location>
        <begin position="71"/>
        <end position="80"/>
    </location>
</feature>
<evidence type="ECO:0000256" key="1">
    <source>
        <dbReference type="SAM" id="MobiDB-lite"/>
    </source>
</evidence>
<feature type="region of interest" description="Disordered" evidence="1">
    <location>
        <begin position="69"/>
        <end position="140"/>
    </location>
</feature>
<sequence length="438" mass="47950">MTAARERPPPLTRMNSQSAAAAVRRYSFRSNFDPRSVFPFFRPDAEPELHSVHTHRLDPVSAISEAFGKHPSQHHHHHHQQQQQQQQQQQHVSQHSNQGVAGHSSSHNSRGSHGLSGFEMAAPMDSRGTPGSTDDDEEVPSLREVVRAFGSLFREIDQDMSRVTQIVSHGEYTRKSNRYTEDFENACRDQERKTTHQLRLCVIQSDIRYKAGLRSNSVVSSSTPGSASASTASAGAGAGDFTKSESVASGPGRELMAVKEMYVARINAGMAALQVVYGSASSSQTSLSSILSSAKAMKFVTVRVATMDQFDEPIAIPERLLTSAKTEVLVISVREKRARGFPVEDIADVRLIDSTNRTVVVESNHAETAYVTFEKERDADVFCDGLRSRKGWPAVSSSVDGDRQIFEFIPPSPPPVLPELLAMFGNDDPDSDAESGAA</sequence>
<dbReference type="Proteomes" id="UP000799049">
    <property type="component" value="Unassembled WGS sequence"/>
</dbReference>